<organism evidence="1">
    <name type="scientific">Ophidiomyces ophidiicola</name>
    <dbReference type="NCBI Taxonomy" id="1387563"/>
    <lineage>
        <taxon>Eukaryota</taxon>
        <taxon>Fungi</taxon>
        <taxon>Dikarya</taxon>
        <taxon>Ascomycota</taxon>
        <taxon>Pezizomycotina</taxon>
        <taxon>Eurotiomycetes</taxon>
        <taxon>Eurotiomycetidae</taxon>
        <taxon>Onygenales</taxon>
        <taxon>Onygenaceae</taxon>
        <taxon>Ophidiomyces</taxon>
    </lineage>
</organism>
<gene>
    <name evidence="1" type="ORF">LOY88_002670</name>
</gene>
<proteinExistence type="predicted"/>
<dbReference type="EMBL" id="JALBCA010000032">
    <property type="protein sequence ID" value="KAI2388270.1"/>
    <property type="molecule type" value="Genomic_DNA"/>
</dbReference>
<accession>A0ACB8UZE7</accession>
<sequence>MADYSSWKVADLKAELKRRGIPQTGLRLKQQFIDRLIQADSSGPNENAAENVATAEVASKPSAPDTSQQTGEPKEPSAAAPQVAEMSSLRDQAPATPQEIPEPATKSHDVAMPDVSQSVGQTSLEEAPPPRRTSHAIAISDLLQEAPSVRPADEPTVPPEPEPPRVIESASHPPTTEPALSSEELDDSKKRKRRSQSPPPSPRSAALKRAKAEDGHPRVVLQEEEPGKLGEVEVPVASTGPPVDSGDMKMDETQEGQDVTAEAQKLDSEGREETSQPEGDGPDRPIVEEPDLQDNREHHERPDEKYVVHREQETPQEQGDELAEDSHSTTKPHGDARFKDLFPSQNGIPSPRESSAPAEGEESASVPALHPATTSLYIRDFMRPLQTVALKRYLISLATPPHSTPDPDIILDFFLDSIKTHCFVTFTSISAASRVRTALHGTTWPEAGSRKPLWVDFVPEEKVKEWIDVEQASGNGRRNNSRWEVSYEDKEDGIVAVLHEATPNSRRLSRTQPFSTEPPTGPRAERSFERNNRQAPPSTNISDSSFKALDDRFASTSAKPKLYYLPVAKEVSDKRLDRFEDLARTGPTRKPGGDEMRRYTFEDNDFFVDHGPEYGARRGRAPRGRGGGGFGEWGGSWRGRR</sequence>
<evidence type="ECO:0000313" key="1">
    <source>
        <dbReference type="EMBL" id="KAI2388270.1"/>
    </source>
</evidence>
<comment type="caution">
    <text evidence="1">The sequence shown here is derived from an EMBL/GenBank/DDBJ whole genome shotgun (WGS) entry which is preliminary data.</text>
</comment>
<name>A0ACB8UZE7_9EURO</name>
<protein>
    <submittedName>
        <fullName evidence="1">Uncharacterized protein</fullName>
    </submittedName>
</protein>
<reference evidence="1" key="1">
    <citation type="journal article" date="2022" name="bioRxiv">
        <title>Population genetic analysis of Ophidiomyces ophidiicola, the causative agent of snake fungal disease, indicates recent introductions to the USA.</title>
        <authorList>
            <person name="Ladner J.T."/>
            <person name="Palmer J.M."/>
            <person name="Ettinger C.L."/>
            <person name="Stajich J.E."/>
            <person name="Farrell T.M."/>
            <person name="Glorioso B.M."/>
            <person name="Lawson B."/>
            <person name="Price S.J."/>
            <person name="Stengle A.G."/>
            <person name="Grear D.A."/>
            <person name="Lorch J.M."/>
        </authorList>
    </citation>
    <scope>NUCLEOTIDE SEQUENCE</scope>
    <source>
        <strain evidence="1">NWHC 24266-5</strain>
    </source>
</reference>